<dbReference type="RefSeq" id="WP_249706618.1">
    <property type="nucleotide sequence ID" value="NZ_JAMFMB010000002.1"/>
</dbReference>
<evidence type="ECO:0000259" key="3">
    <source>
        <dbReference type="Pfam" id="PF01370"/>
    </source>
</evidence>
<evidence type="ECO:0000313" key="5">
    <source>
        <dbReference type="Proteomes" id="UP001203880"/>
    </source>
</evidence>
<name>A0ABT0PXZ3_9RHOB</name>
<dbReference type="Pfam" id="PF01370">
    <property type="entry name" value="Epimerase"/>
    <property type="match status" value="1"/>
</dbReference>
<evidence type="ECO:0000256" key="2">
    <source>
        <dbReference type="ARBA" id="ARBA00023136"/>
    </source>
</evidence>
<dbReference type="Gene3D" id="3.40.50.720">
    <property type="entry name" value="NAD(P)-binding Rossmann-like Domain"/>
    <property type="match status" value="1"/>
</dbReference>
<dbReference type="SUPFAM" id="SSF51735">
    <property type="entry name" value="NAD(P)-binding Rossmann-fold domains"/>
    <property type="match status" value="1"/>
</dbReference>
<dbReference type="Proteomes" id="UP001203880">
    <property type="component" value="Unassembled WGS sequence"/>
</dbReference>
<reference evidence="4" key="1">
    <citation type="submission" date="2022-05" db="EMBL/GenBank/DDBJ databases">
        <authorList>
            <person name="Park J.-S."/>
        </authorList>
    </citation>
    <scope>NUCLEOTIDE SEQUENCE</scope>
    <source>
        <strain evidence="4">2012CJ41-6</strain>
    </source>
</reference>
<dbReference type="EMBL" id="JAMFMB010000002">
    <property type="protein sequence ID" value="MCL6282450.1"/>
    <property type="molecule type" value="Genomic_DNA"/>
</dbReference>
<dbReference type="PANTHER" id="PTHR14097:SF7">
    <property type="entry name" value="OXIDOREDUCTASE HTATIP2"/>
    <property type="match status" value="1"/>
</dbReference>
<comment type="caution">
    <text evidence="4">The sequence shown here is derived from an EMBL/GenBank/DDBJ whole genome shotgun (WGS) entry which is preliminary data.</text>
</comment>
<proteinExistence type="predicted"/>
<sequence>MPNIALILGGTGLVGRHVLERLIAENHWDRVIAVTRRSLDTGSEKVTEVMGGADTVEDIAARIVADTVFCCIGTTQKNAGGRESFRKIDHDYVIRLAEIAHQNGAKNFVLISSHGARLGSPSYYLHVKGEIERDLQAIGFETLDILRPSLLLGKRDESRLAEEWGGRILPLFDFLMIGPLRKFRPIRAEQVAKAMSAIALQKGTGVTIHASDELASF</sequence>
<organism evidence="4 5">
    <name type="scientific">Ruegeria spongiae</name>
    <dbReference type="NCBI Taxonomy" id="2942209"/>
    <lineage>
        <taxon>Bacteria</taxon>
        <taxon>Pseudomonadati</taxon>
        <taxon>Pseudomonadota</taxon>
        <taxon>Alphaproteobacteria</taxon>
        <taxon>Rhodobacterales</taxon>
        <taxon>Roseobacteraceae</taxon>
        <taxon>Ruegeria</taxon>
    </lineage>
</organism>
<keyword evidence="5" id="KW-1185">Reference proteome</keyword>
<accession>A0ABT0PXZ3</accession>
<dbReference type="PANTHER" id="PTHR14097">
    <property type="entry name" value="OXIDOREDUCTASE HTATIP2"/>
    <property type="match status" value="1"/>
</dbReference>
<keyword evidence="2" id="KW-0472">Membrane</keyword>
<dbReference type="InterPro" id="IPR036291">
    <property type="entry name" value="NAD(P)-bd_dom_sf"/>
</dbReference>
<evidence type="ECO:0000313" key="4">
    <source>
        <dbReference type="EMBL" id="MCL6282450.1"/>
    </source>
</evidence>
<protein>
    <submittedName>
        <fullName evidence="4">NAD(P)H-binding protein</fullName>
    </submittedName>
</protein>
<evidence type="ECO:0000256" key="1">
    <source>
        <dbReference type="ARBA" id="ARBA00004370"/>
    </source>
</evidence>
<gene>
    <name evidence="4" type="ORF">M3P21_02815</name>
</gene>
<dbReference type="InterPro" id="IPR001509">
    <property type="entry name" value="Epimerase_deHydtase"/>
</dbReference>
<comment type="subcellular location">
    <subcellularLocation>
        <location evidence="1">Membrane</location>
    </subcellularLocation>
</comment>
<feature type="domain" description="NAD-dependent epimerase/dehydratase" evidence="3">
    <location>
        <begin position="5"/>
        <end position="114"/>
    </location>
</feature>